<dbReference type="RefSeq" id="XP_013272751.1">
    <property type="nucleotide sequence ID" value="XM_013417297.1"/>
</dbReference>
<evidence type="ECO:0000313" key="2">
    <source>
        <dbReference type="EMBL" id="KIX05615.1"/>
    </source>
</evidence>
<gene>
    <name evidence="2" type="ORF">Z518_03587</name>
</gene>
<dbReference type="Gene3D" id="3.50.30.50">
    <property type="entry name" value="Putative cyclase"/>
    <property type="match status" value="1"/>
</dbReference>
<dbReference type="SUPFAM" id="SSF102198">
    <property type="entry name" value="Putative cyclase"/>
    <property type="match status" value="1"/>
</dbReference>
<dbReference type="PANTHER" id="PTHR34861">
    <property type="match status" value="1"/>
</dbReference>
<dbReference type="PANTHER" id="PTHR34861:SF11">
    <property type="entry name" value="CYCLASE"/>
    <property type="match status" value="1"/>
</dbReference>
<protein>
    <recommendedName>
        <fullName evidence="4">Cyclase</fullName>
    </recommendedName>
</protein>
<dbReference type="AlphaFoldDB" id="A0A0D2J922"/>
<dbReference type="GO" id="GO:0019441">
    <property type="term" value="P:L-tryptophan catabolic process to kynurenine"/>
    <property type="evidence" value="ECO:0007669"/>
    <property type="project" value="InterPro"/>
</dbReference>
<dbReference type="EMBL" id="KN847477">
    <property type="protein sequence ID" value="KIX05615.1"/>
    <property type="molecule type" value="Genomic_DNA"/>
</dbReference>
<dbReference type="GO" id="GO:0004061">
    <property type="term" value="F:arylformamidase activity"/>
    <property type="evidence" value="ECO:0007669"/>
    <property type="project" value="InterPro"/>
</dbReference>
<sequence length="338" mass="37704">MTHANFPSFDDLPLVKDGPPGNAWGLFGSQDELGMLNLLTERVVAEAAQEIKDGKRFHLDWSMDMPSSPAFGRQQFQHHLLHSDEPTFMNDDTLTFNTQSSTQWDGFRHYAYQRSRLFYNGHRQEEFQTSPILGIDRKFCGPHSITLLTLAGWVKKGGIIGRGVLLDWASWAAANGIAITPFESAPIKLEHLVSIVAEQDIKFKTGDILFVRCGYADAYSRLSPQEREEFPRRKPGGMLGLEATKDSLRWLWENRFSAVAGDSPSFERGSVLGSYNDPDVTVHQWLLAGWGMPIGEMFNLEGVSAHCRKTGRYSFFVSSVPIHVPGGVASPPNAVAIF</sequence>
<dbReference type="InterPro" id="IPR007325">
    <property type="entry name" value="KFase/CYL"/>
</dbReference>
<reference evidence="2 3" key="1">
    <citation type="submission" date="2015-01" db="EMBL/GenBank/DDBJ databases">
        <title>The Genome Sequence of Rhinocladiella mackenzie CBS 650.93.</title>
        <authorList>
            <consortium name="The Broad Institute Genomics Platform"/>
            <person name="Cuomo C."/>
            <person name="de Hoog S."/>
            <person name="Gorbushina A."/>
            <person name="Stielow B."/>
            <person name="Teixiera M."/>
            <person name="Abouelleil A."/>
            <person name="Chapman S.B."/>
            <person name="Priest M."/>
            <person name="Young S.K."/>
            <person name="Wortman J."/>
            <person name="Nusbaum C."/>
            <person name="Birren B."/>
        </authorList>
    </citation>
    <scope>NUCLEOTIDE SEQUENCE [LARGE SCALE GENOMIC DNA]</scope>
    <source>
        <strain evidence="2 3">CBS 650.93</strain>
    </source>
</reference>
<name>A0A0D2J922_9EURO</name>
<evidence type="ECO:0000313" key="3">
    <source>
        <dbReference type="Proteomes" id="UP000053617"/>
    </source>
</evidence>
<proteinExistence type="inferred from homology"/>
<organism evidence="2 3">
    <name type="scientific">Rhinocladiella mackenziei CBS 650.93</name>
    <dbReference type="NCBI Taxonomy" id="1442369"/>
    <lineage>
        <taxon>Eukaryota</taxon>
        <taxon>Fungi</taxon>
        <taxon>Dikarya</taxon>
        <taxon>Ascomycota</taxon>
        <taxon>Pezizomycotina</taxon>
        <taxon>Eurotiomycetes</taxon>
        <taxon>Chaetothyriomycetidae</taxon>
        <taxon>Chaetothyriales</taxon>
        <taxon>Herpotrichiellaceae</taxon>
        <taxon>Rhinocladiella</taxon>
    </lineage>
</organism>
<dbReference type="OrthoDB" id="5396at2759"/>
<evidence type="ECO:0000256" key="1">
    <source>
        <dbReference type="ARBA" id="ARBA00007865"/>
    </source>
</evidence>
<dbReference type="Pfam" id="PF04199">
    <property type="entry name" value="Cyclase"/>
    <property type="match status" value="1"/>
</dbReference>
<dbReference type="Proteomes" id="UP000053617">
    <property type="component" value="Unassembled WGS sequence"/>
</dbReference>
<dbReference type="VEuPathDB" id="FungiDB:Z518_03587"/>
<dbReference type="GeneID" id="25291658"/>
<dbReference type="InterPro" id="IPR037175">
    <property type="entry name" value="KFase_sf"/>
</dbReference>
<comment type="similarity">
    <text evidence="1">Belongs to the Cyclase 1 superfamily.</text>
</comment>
<dbReference type="STRING" id="1442369.A0A0D2J922"/>
<evidence type="ECO:0008006" key="4">
    <source>
        <dbReference type="Google" id="ProtNLM"/>
    </source>
</evidence>
<dbReference type="HOGENOM" id="CLU_030671_1_0_1"/>
<keyword evidence="3" id="KW-1185">Reference proteome</keyword>
<accession>A0A0D2J922</accession>